<dbReference type="InterPro" id="IPR029068">
    <property type="entry name" value="Glyas_Bleomycin-R_OHBP_Dase"/>
</dbReference>
<gene>
    <name evidence="2" type="ORF">EZ216_12025</name>
</gene>
<dbReference type="RefSeq" id="WP_135250010.1">
    <property type="nucleotide sequence ID" value="NZ_SMLK01000003.1"/>
</dbReference>
<name>A0A4Z0BU30_9BURK</name>
<dbReference type="Pfam" id="PF00903">
    <property type="entry name" value="Glyoxalase"/>
    <property type="match status" value="1"/>
</dbReference>
<dbReference type="SUPFAM" id="SSF54593">
    <property type="entry name" value="Glyoxalase/Bleomycin resistance protein/Dihydroxybiphenyl dioxygenase"/>
    <property type="match status" value="1"/>
</dbReference>
<dbReference type="OrthoDB" id="9800438at2"/>
<evidence type="ECO:0000313" key="2">
    <source>
        <dbReference type="EMBL" id="TFZ01910.1"/>
    </source>
</evidence>
<feature type="domain" description="VOC" evidence="1">
    <location>
        <begin position="7"/>
        <end position="128"/>
    </location>
</feature>
<dbReference type="PANTHER" id="PTHR35006">
    <property type="entry name" value="GLYOXALASE FAMILY PROTEIN (AFU_ORTHOLOGUE AFUA_5G14830)"/>
    <property type="match status" value="1"/>
</dbReference>
<reference evidence="2 3" key="1">
    <citation type="submission" date="2019-03" db="EMBL/GenBank/DDBJ databases">
        <title>Ramlibacter sp. 18x22-1, whole genome shotgun sequence.</title>
        <authorList>
            <person name="Zhang X."/>
            <person name="Feng G."/>
            <person name="Zhu H."/>
        </authorList>
    </citation>
    <scope>NUCLEOTIDE SEQUENCE [LARGE SCALE GENOMIC DNA]</scope>
    <source>
        <strain evidence="2 3">18x22-1</strain>
    </source>
</reference>
<dbReference type="EMBL" id="SMLK01000003">
    <property type="protein sequence ID" value="TFZ01910.1"/>
    <property type="molecule type" value="Genomic_DNA"/>
</dbReference>
<dbReference type="AlphaFoldDB" id="A0A4Z0BU30"/>
<comment type="caution">
    <text evidence="2">The sequence shown here is derived from an EMBL/GenBank/DDBJ whole genome shotgun (WGS) entry which is preliminary data.</text>
</comment>
<dbReference type="CDD" id="cd07262">
    <property type="entry name" value="VOC_like"/>
    <property type="match status" value="1"/>
</dbReference>
<dbReference type="InterPro" id="IPR004360">
    <property type="entry name" value="Glyas_Fos-R_dOase_dom"/>
</dbReference>
<evidence type="ECO:0000313" key="3">
    <source>
        <dbReference type="Proteomes" id="UP000297839"/>
    </source>
</evidence>
<dbReference type="InterPro" id="IPR037523">
    <property type="entry name" value="VOC_core"/>
</dbReference>
<keyword evidence="3" id="KW-1185">Reference proteome</keyword>
<accession>A0A4Z0BU30</accession>
<dbReference type="PROSITE" id="PS51819">
    <property type="entry name" value="VOC"/>
    <property type="match status" value="1"/>
</dbReference>
<dbReference type="PANTHER" id="PTHR35006:SF4">
    <property type="entry name" value="BLR7706 PROTEIN"/>
    <property type="match status" value="1"/>
</dbReference>
<dbReference type="Gene3D" id="3.10.180.10">
    <property type="entry name" value="2,3-Dihydroxybiphenyl 1,2-Dioxygenase, domain 1"/>
    <property type="match status" value="1"/>
</dbReference>
<organism evidence="2 3">
    <name type="scientific">Ramlibacter humi</name>
    <dbReference type="NCBI Taxonomy" id="2530451"/>
    <lineage>
        <taxon>Bacteria</taxon>
        <taxon>Pseudomonadati</taxon>
        <taxon>Pseudomonadota</taxon>
        <taxon>Betaproteobacteria</taxon>
        <taxon>Burkholderiales</taxon>
        <taxon>Comamonadaceae</taxon>
        <taxon>Ramlibacter</taxon>
    </lineage>
</organism>
<sequence length="134" mass="14417">MPQPESVLSHISLGTNDYPRAKAFYDAVLATLGIRCLMEHGPSAGYGKGFPDFWIGLPHDGGRAAVGNGTHVCFVANSQEEVQAFHAKALQLGAHDDGGPGIRPEYSPRYYAAFVHDPDGHKIEAVYLLPQGTQ</sequence>
<dbReference type="Proteomes" id="UP000297839">
    <property type="component" value="Unassembled WGS sequence"/>
</dbReference>
<evidence type="ECO:0000259" key="1">
    <source>
        <dbReference type="PROSITE" id="PS51819"/>
    </source>
</evidence>
<protein>
    <submittedName>
        <fullName evidence="2">VOC family protein</fullName>
    </submittedName>
</protein>
<proteinExistence type="predicted"/>